<accession>A0ABW1VQ63</accession>
<keyword evidence="6" id="KW-1185">Reference proteome</keyword>
<evidence type="ECO:0000313" key="6">
    <source>
        <dbReference type="Proteomes" id="UP001596215"/>
    </source>
</evidence>
<sequence length="312" mass="35611">MLTDKQRYTTDYHKRLTRVLEYIDSHLCEPLLLENLSKVACSSPFHFHRQFTAYAGIPPGRYIQLLRLRYASYRLAFNPYQKITDIALDAGFTHAESFSRAFKQVFGMTPGEFRHRPGWLRWYQCMPRPPMMRRENMLQVTIVSVADIQTAMLTHCGTPEAINETATRFVAWRKASGLSPVSRSRTFGIAPDDPACCDPQRFRFKICGEVTAPIPEDNSYGVLNSTIPGGRCAVVRHRGSHDQLTGIAQSLYRDWLPGSGETLRDFPLYFHYHNFVHQVSEHQLITDIYLPLSAEQPPGPALRLSQPEHPTG</sequence>
<evidence type="ECO:0000256" key="1">
    <source>
        <dbReference type="ARBA" id="ARBA00023015"/>
    </source>
</evidence>
<dbReference type="InterPro" id="IPR018062">
    <property type="entry name" value="HTH_AraC-typ_CS"/>
</dbReference>
<dbReference type="PROSITE" id="PS01124">
    <property type="entry name" value="HTH_ARAC_FAMILY_2"/>
    <property type="match status" value="1"/>
</dbReference>
<protein>
    <submittedName>
        <fullName evidence="5">AraC family transcriptional regulator</fullName>
    </submittedName>
</protein>
<dbReference type="SUPFAM" id="SSF46689">
    <property type="entry name" value="Homeodomain-like"/>
    <property type="match status" value="2"/>
</dbReference>
<keyword evidence="2" id="KW-0238">DNA-binding</keyword>
<proteinExistence type="predicted"/>
<dbReference type="SMART" id="SM00342">
    <property type="entry name" value="HTH_ARAC"/>
    <property type="match status" value="1"/>
</dbReference>
<dbReference type="Proteomes" id="UP001596215">
    <property type="component" value="Unassembled WGS sequence"/>
</dbReference>
<dbReference type="SUPFAM" id="SSF55136">
    <property type="entry name" value="Probable bacterial effector-binding domain"/>
    <property type="match status" value="1"/>
</dbReference>
<dbReference type="InterPro" id="IPR011256">
    <property type="entry name" value="Reg_factor_effector_dom_sf"/>
</dbReference>
<dbReference type="EMBL" id="JBHSUC010000018">
    <property type="protein sequence ID" value="MFC6362974.1"/>
    <property type="molecule type" value="Genomic_DNA"/>
</dbReference>
<dbReference type="Gene3D" id="3.20.80.10">
    <property type="entry name" value="Regulatory factor, effector binding domain"/>
    <property type="match status" value="1"/>
</dbReference>
<dbReference type="PRINTS" id="PR00032">
    <property type="entry name" value="HTHARAC"/>
</dbReference>
<dbReference type="PANTHER" id="PTHR40055:SF1">
    <property type="entry name" value="TRANSCRIPTIONAL REGULATOR YGIV-RELATED"/>
    <property type="match status" value="1"/>
</dbReference>
<dbReference type="PANTHER" id="PTHR40055">
    <property type="entry name" value="TRANSCRIPTIONAL REGULATOR YGIV-RELATED"/>
    <property type="match status" value="1"/>
</dbReference>
<keyword evidence="1" id="KW-0805">Transcription regulation</keyword>
<dbReference type="InterPro" id="IPR029442">
    <property type="entry name" value="GyrI-like"/>
</dbReference>
<feature type="domain" description="HTH araC/xylS-type" evidence="4">
    <location>
        <begin position="17"/>
        <end position="116"/>
    </location>
</feature>
<evidence type="ECO:0000259" key="4">
    <source>
        <dbReference type="PROSITE" id="PS01124"/>
    </source>
</evidence>
<dbReference type="Pfam" id="PF06445">
    <property type="entry name" value="GyrI-like"/>
    <property type="match status" value="1"/>
</dbReference>
<dbReference type="PROSITE" id="PS00041">
    <property type="entry name" value="HTH_ARAC_FAMILY_1"/>
    <property type="match status" value="1"/>
</dbReference>
<name>A0ABW1VQ63_9GAMM</name>
<dbReference type="Pfam" id="PF12833">
    <property type="entry name" value="HTH_18"/>
    <property type="match status" value="1"/>
</dbReference>
<dbReference type="InterPro" id="IPR050908">
    <property type="entry name" value="SmbC-like"/>
</dbReference>
<dbReference type="SMART" id="SM00871">
    <property type="entry name" value="AraC_E_bind"/>
    <property type="match status" value="1"/>
</dbReference>
<dbReference type="InterPro" id="IPR010499">
    <property type="entry name" value="AraC_E-bd"/>
</dbReference>
<dbReference type="RefSeq" id="WP_343877907.1">
    <property type="nucleotide sequence ID" value="NZ_BAAAFW010000091.1"/>
</dbReference>
<dbReference type="Gene3D" id="1.10.10.60">
    <property type="entry name" value="Homeodomain-like"/>
    <property type="match status" value="2"/>
</dbReference>
<organism evidence="5 6">
    <name type="scientific">Tatumella punctata</name>
    <dbReference type="NCBI Taxonomy" id="399969"/>
    <lineage>
        <taxon>Bacteria</taxon>
        <taxon>Pseudomonadati</taxon>
        <taxon>Pseudomonadota</taxon>
        <taxon>Gammaproteobacteria</taxon>
        <taxon>Enterobacterales</taxon>
        <taxon>Erwiniaceae</taxon>
        <taxon>Tatumella</taxon>
    </lineage>
</organism>
<dbReference type="InterPro" id="IPR009057">
    <property type="entry name" value="Homeodomain-like_sf"/>
</dbReference>
<evidence type="ECO:0000256" key="2">
    <source>
        <dbReference type="ARBA" id="ARBA00023125"/>
    </source>
</evidence>
<keyword evidence="3" id="KW-0804">Transcription</keyword>
<reference evidence="6" key="1">
    <citation type="journal article" date="2019" name="Int. J. Syst. Evol. Microbiol.">
        <title>The Global Catalogue of Microorganisms (GCM) 10K type strain sequencing project: providing services to taxonomists for standard genome sequencing and annotation.</title>
        <authorList>
            <consortium name="The Broad Institute Genomics Platform"/>
            <consortium name="The Broad Institute Genome Sequencing Center for Infectious Disease"/>
            <person name="Wu L."/>
            <person name="Ma J."/>
        </authorList>
    </citation>
    <scope>NUCLEOTIDE SEQUENCE [LARGE SCALE GENOMIC DNA]</scope>
    <source>
        <strain evidence="6">CGMCC 4.1530</strain>
    </source>
</reference>
<evidence type="ECO:0000313" key="5">
    <source>
        <dbReference type="EMBL" id="MFC6362974.1"/>
    </source>
</evidence>
<gene>
    <name evidence="5" type="ORF">ACFP73_12860</name>
</gene>
<comment type="caution">
    <text evidence="5">The sequence shown here is derived from an EMBL/GenBank/DDBJ whole genome shotgun (WGS) entry which is preliminary data.</text>
</comment>
<dbReference type="InterPro" id="IPR020449">
    <property type="entry name" value="Tscrpt_reg_AraC-type_HTH"/>
</dbReference>
<dbReference type="InterPro" id="IPR018060">
    <property type="entry name" value="HTH_AraC"/>
</dbReference>
<evidence type="ECO:0000256" key="3">
    <source>
        <dbReference type="ARBA" id="ARBA00023163"/>
    </source>
</evidence>